<dbReference type="Pfam" id="PF12697">
    <property type="entry name" value="Abhydrolase_6"/>
    <property type="match status" value="1"/>
</dbReference>
<dbReference type="OMA" id="SHYEDAF"/>
<organism evidence="2 3">
    <name type="scientific">Trametes pubescens</name>
    <name type="common">White-rot fungus</name>
    <dbReference type="NCBI Taxonomy" id="154538"/>
    <lineage>
        <taxon>Eukaryota</taxon>
        <taxon>Fungi</taxon>
        <taxon>Dikarya</taxon>
        <taxon>Basidiomycota</taxon>
        <taxon>Agaricomycotina</taxon>
        <taxon>Agaricomycetes</taxon>
        <taxon>Polyporales</taxon>
        <taxon>Polyporaceae</taxon>
        <taxon>Trametes</taxon>
    </lineage>
</organism>
<dbReference type="EMBL" id="MNAD01001610">
    <property type="protein sequence ID" value="OJT03500.1"/>
    <property type="molecule type" value="Genomic_DNA"/>
</dbReference>
<reference evidence="2 3" key="1">
    <citation type="submission" date="2016-10" db="EMBL/GenBank/DDBJ databases">
        <title>Genome sequence of the basidiomycete white-rot fungus Trametes pubescens.</title>
        <authorList>
            <person name="Makela M.R."/>
            <person name="Granchi Z."/>
            <person name="Peng M."/>
            <person name="De Vries R.P."/>
            <person name="Grigoriev I."/>
            <person name="Riley R."/>
            <person name="Hilden K."/>
        </authorList>
    </citation>
    <scope>NUCLEOTIDE SEQUENCE [LARGE SCALE GENOMIC DNA]</scope>
    <source>
        <strain evidence="2 3">FBCC735</strain>
    </source>
</reference>
<dbReference type="SUPFAM" id="SSF53474">
    <property type="entry name" value="alpha/beta-Hydrolases"/>
    <property type="match status" value="1"/>
</dbReference>
<keyword evidence="3" id="KW-1185">Reference proteome</keyword>
<feature type="domain" description="AB hydrolase-1" evidence="1">
    <location>
        <begin position="85"/>
        <end position="361"/>
    </location>
</feature>
<evidence type="ECO:0000313" key="2">
    <source>
        <dbReference type="EMBL" id="OJT03500.1"/>
    </source>
</evidence>
<dbReference type="AlphaFoldDB" id="A0A1M2V780"/>
<name>A0A1M2V780_TRAPU</name>
<evidence type="ECO:0000313" key="3">
    <source>
        <dbReference type="Proteomes" id="UP000184267"/>
    </source>
</evidence>
<accession>A0A1M2V780</accession>
<dbReference type="OrthoDB" id="94039at2759"/>
<protein>
    <recommendedName>
        <fullName evidence="1">AB hydrolase-1 domain-containing protein</fullName>
    </recommendedName>
</protein>
<evidence type="ECO:0000259" key="1">
    <source>
        <dbReference type="Pfam" id="PF12697"/>
    </source>
</evidence>
<dbReference type="InterPro" id="IPR000073">
    <property type="entry name" value="AB_hydrolase_1"/>
</dbReference>
<proteinExistence type="predicted"/>
<sequence>MKLDTTEFTLKGLEADGGLALAFVRATPKQEPQSAKKKARTQPIAEPPRRLSLIFLHCVASRTFAASSPPHIPSRSHTMYLRIDKETWLPTIEHLFEMDRAASNDAFTIVEAWCMDAPSHGRAAALNEKLLEAYPEGTTGLQWARGVQVLLKSGLIAGNNVVGVGHSAGACIVLQSTEGYPLDRLPYSSLILVEPGLMTRAMLNAVRFDKSSPLTCAAEAVRMRKDIWPSRAAAREWLAKRFPYRRWDARVLDLFVEHALRELPTAVYTDKGEGVTLAVTQKDEIAGYSHYEDAFAALDALPGLCRAVPTHAIFGSVIDIVPPQLHACTIDASAGGLRSIVRIAGAGHLCVQEDPRAVAQAIWGILHEDHVPPAPVPRVATSEPTRDAKL</sequence>
<comment type="caution">
    <text evidence="2">The sequence shown here is derived from an EMBL/GenBank/DDBJ whole genome shotgun (WGS) entry which is preliminary data.</text>
</comment>
<dbReference type="Gene3D" id="3.40.50.1820">
    <property type="entry name" value="alpha/beta hydrolase"/>
    <property type="match status" value="1"/>
</dbReference>
<dbReference type="InterPro" id="IPR029058">
    <property type="entry name" value="AB_hydrolase_fold"/>
</dbReference>
<dbReference type="Proteomes" id="UP000184267">
    <property type="component" value="Unassembled WGS sequence"/>
</dbReference>
<gene>
    <name evidence="2" type="ORF">TRAPUB_5840</name>
</gene>